<proteinExistence type="predicted"/>
<name>A0A547Q6D9_9RHOB</name>
<reference evidence="1 2" key="1">
    <citation type="submission" date="2019-06" db="EMBL/GenBank/DDBJ databases">
        <title>Paenimaribius caenipelagi gen. nov., sp. nov., isolated from a tidal flat.</title>
        <authorList>
            <person name="Yoon J.-H."/>
        </authorList>
    </citation>
    <scope>NUCLEOTIDE SEQUENCE [LARGE SCALE GENOMIC DNA]</scope>
    <source>
        <strain evidence="1 2">JBTF-M29</strain>
    </source>
</reference>
<dbReference type="Proteomes" id="UP000318590">
    <property type="component" value="Unassembled WGS sequence"/>
</dbReference>
<sequence length="75" mass="8229">MTRIYIAAGLLTLIAALGLTAYGWGRADKGAAIQTDRAARQIDALRHAKEIEDEIRDRTDDALVDGLLRPKARPE</sequence>
<dbReference type="RefSeq" id="WP_142834229.1">
    <property type="nucleotide sequence ID" value="NZ_VFSV01000009.1"/>
</dbReference>
<dbReference type="EMBL" id="VFSV01000009">
    <property type="protein sequence ID" value="TRD21924.1"/>
    <property type="molecule type" value="Genomic_DNA"/>
</dbReference>
<comment type="caution">
    <text evidence="1">The sequence shown here is derived from an EMBL/GenBank/DDBJ whole genome shotgun (WGS) entry which is preliminary data.</text>
</comment>
<dbReference type="AlphaFoldDB" id="A0A547Q6D9"/>
<gene>
    <name evidence="1" type="ORF">FEV53_07695</name>
</gene>
<evidence type="ECO:0000313" key="2">
    <source>
        <dbReference type="Proteomes" id="UP000318590"/>
    </source>
</evidence>
<keyword evidence="2" id="KW-1185">Reference proteome</keyword>
<protein>
    <submittedName>
        <fullName evidence="1">Uncharacterized protein</fullName>
    </submittedName>
</protein>
<accession>A0A547Q6D9</accession>
<evidence type="ECO:0000313" key="1">
    <source>
        <dbReference type="EMBL" id="TRD21924.1"/>
    </source>
</evidence>
<organism evidence="1 2">
    <name type="scientific">Palleronia caenipelagi</name>
    <dbReference type="NCBI Taxonomy" id="2489174"/>
    <lineage>
        <taxon>Bacteria</taxon>
        <taxon>Pseudomonadati</taxon>
        <taxon>Pseudomonadota</taxon>
        <taxon>Alphaproteobacteria</taxon>
        <taxon>Rhodobacterales</taxon>
        <taxon>Roseobacteraceae</taxon>
        <taxon>Palleronia</taxon>
    </lineage>
</organism>